<accession>A0ABT3GBN3</accession>
<dbReference type="Proteomes" id="UP001320876">
    <property type="component" value="Unassembled WGS sequence"/>
</dbReference>
<feature type="transmembrane region" description="Helical" evidence="1">
    <location>
        <begin position="158"/>
        <end position="181"/>
    </location>
</feature>
<reference evidence="2 3" key="1">
    <citation type="submission" date="2022-10" db="EMBL/GenBank/DDBJ databases">
        <title>Luteolibacter arcticus strain CCTCC AB 2014275, whole genome shotgun sequencing project.</title>
        <authorList>
            <person name="Zhao G."/>
            <person name="Shen L."/>
        </authorList>
    </citation>
    <scope>NUCLEOTIDE SEQUENCE [LARGE SCALE GENOMIC DNA]</scope>
    <source>
        <strain evidence="2 3">CCTCC AB 2014275</strain>
    </source>
</reference>
<protein>
    <submittedName>
        <fullName evidence="2">Uncharacterized protein</fullName>
    </submittedName>
</protein>
<evidence type="ECO:0000313" key="3">
    <source>
        <dbReference type="Proteomes" id="UP001320876"/>
    </source>
</evidence>
<organism evidence="2 3">
    <name type="scientific">Luteolibacter arcticus</name>
    <dbReference type="NCBI Taxonomy" id="1581411"/>
    <lineage>
        <taxon>Bacteria</taxon>
        <taxon>Pseudomonadati</taxon>
        <taxon>Verrucomicrobiota</taxon>
        <taxon>Verrucomicrobiia</taxon>
        <taxon>Verrucomicrobiales</taxon>
        <taxon>Verrucomicrobiaceae</taxon>
        <taxon>Luteolibacter</taxon>
    </lineage>
</organism>
<keyword evidence="1" id="KW-1133">Transmembrane helix</keyword>
<proteinExistence type="predicted"/>
<evidence type="ECO:0000313" key="2">
    <source>
        <dbReference type="EMBL" id="MCW1921030.1"/>
    </source>
</evidence>
<feature type="transmembrane region" description="Helical" evidence="1">
    <location>
        <begin position="71"/>
        <end position="92"/>
    </location>
</feature>
<name>A0ABT3GBN3_9BACT</name>
<keyword evidence="3" id="KW-1185">Reference proteome</keyword>
<keyword evidence="1" id="KW-0812">Transmembrane</keyword>
<dbReference type="RefSeq" id="WP_264485139.1">
    <property type="nucleotide sequence ID" value="NZ_JAPDDT010000001.1"/>
</dbReference>
<dbReference type="EMBL" id="JAPDDT010000001">
    <property type="protein sequence ID" value="MCW1921030.1"/>
    <property type="molecule type" value="Genomic_DNA"/>
</dbReference>
<sequence length="184" mass="20008">MSDNPYQTPAVSEVAAPLPSDIREIRERHIKHEASLKAVGFLSILGGVMLLGAFAFLGLEVVAARSLGTSPATNLLFSVGLGTLQVISGIGLRRLQGWARIPAAIVAAVAMVSIPVGTLVGVYILYLLFTPKGSMVLSAEYRDIVILTPDIRYRTSRWFWYLLLAVVLIFAGVVAYAFFFVRPR</sequence>
<keyword evidence="1" id="KW-0472">Membrane</keyword>
<evidence type="ECO:0000256" key="1">
    <source>
        <dbReference type="SAM" id="Phobius"/>
    </source>
</evidence>
<comment type="caution">
    <text evidence="2">The sequence shown here is derived from an EMBL/GenBank/DDBJ whole genome shotgun (WGS) entry which is preliminary data.</text>
</comment>
<feature type="transmembrane region" description="Helical" evidence="1">
    <location>
        <begin position="38"/>
        <end position="59"/>
    </location>
</feature>
<feature type="transmembrane region" description="Helical" evidence="1">
    <location>
        <begin position="104"/>
        <end position="129"/>
    </location>
</feature>
<gene>
    <name evidence="2" type="ORF">OKA05_00595</name>
</gene>